<sequence>MLGAMSTAAREKTLLLMRHAKAEEGLGKPDHDRELAPRGRRDAKAAGRWLHEQGLVPDLVICSTAQRTRQTWEEVCRGGLHTEFVEYRRSVYLGGSEQTLETIREDAGETSTVLLVGHNPTMAQLTSLLTDGEGSRDAHEALGHGFVTSGLAVLSYAGSWADLDLGTCALTRFHVSRGQGG</sequence>
<accession>A0ABP9JAQ4</accession>
<dbReference type="PANTHER" id="PTHR47623">
    <property type="entry name" value="OS09G0287300 PROTEIN"/>
    <property type="match status" value="1"/>
</dbReference>
<dbReference type="PANTHER" id="PTHR47623:SF1">
    <property type="entry name" value="OS09G0287300 PROTEIN"/>
    <property type="match status" value="1"/>
</dbReference>
<dbReference type="CDD" id="cd07067">
    <property type="entry name" value="HP_PGM_like"/>
    <property type="match status" value="1"/>
</dbReference>
<dbReference type="SMART" id="SM00855">
    <property type="entry name" value="PGAM"/>
    <property type="match status" value="1"/>
</dbReference>
<comment type="caution">
    <text evidence="1">The sequence shown here is derived from an EMBL/GenBank/DDBJ whole genome shotgun (WGS) entry which is preliminary data.</text>
</comment>
<dbReference type="EMBL" id="BAABIW010000011">
    <property type="protein sequence ID" value="GAA5024439.1"/>
    <property type="molecule type" value="Genomic_DNA"/>
</dbReference>
<gene>
    <name evidence="1" type="ORF">GCM10023258_16490</name>
</gene>
<evidence type="ECO:0000313" key="1">
    <source>
        <dbReference type="EMBL" id="GAA5024439.1"/>
    </source>
</evidence>
<protein>
    <submittedName>
        <fullName evidence="1">Histidine phosphatase family protein</fullName>
    </submittedName>
</protein>
<dbReference type="InterPro" id="IPR013078">
    <property type="entry name" value="His_Pase_superF_clade-1"/>
</dbReference>
<proteinExistence type="predicted"/>
<dbReference type="Pfam" id="PF00300">
    <property type="entry name" value="His_Phos_1"/>
    <property type="match status" value="1"/>
</dbReference>
<evidence type="ECO:0000313" key="2">
    <source>
        <dbReference type="Proteomes" id="UP001500427"/>
    </source>
</evidence>
<dbReference type="InterPro" id="IPR029033">
    <property type="entry name" value="His_PPase_superfam"/>
</dbReference>
<organism evidence="1 2">
    <name type="scientific">Terrabacter aeriphilus</name>
    <dbReference type="NCBI Taxonomy" id="515662"/>
    <lineage>
        <taxon>Bacteria</taxon>
        <taxon>Bacillati</taxon>
        <taxon>Actinomycetota</taxon>
        <taxon>Actinomycetes</taxon>
        <taxon>Micrococcales</taxon>
        <taxon>Intrasporangiaceae</taxon>
        <taxon>Terrabacter</taxon>
    </lineage>
</organism>
<name>A0ABP9JAQ4_9MICO</name>
<reference evidence="2" key="1">
    <citation type="journal article" date="2019" name="Int. J. Syst. Evol. Microbiol.">
        <title>The Global Catalogue of Microorganisms (GCM) 10K type strain sequencing project: providing services to taxonomists for standard genome sequencing and annotation.</title>
        <authorList>
            <consortium name="The Broad Institute Genomics Platform"/>
            <consortium name="The Broad Institute Genome Sequencing Center for Infectious Disease"/>
            <person name="Wu L."/>
            <person name="Ma J."/>
        </authorList>
    </citation>
    <scope>NUCLEOTIDE SEQUENCE [LARGE SCALE GENOMIC DNA]</scope>
    <source>
        <strain evidence="2">JCM 17687</strain>
    </source>
</reference>
<dbReference type="Proteomes" id="UP001500427">
    <property type="component" value="Unassembled WGS sequence"/>
</dbReference>
<dbReference type="Gene3D" id="3.40.50.1240">
    <property type="entry name" value="Phosphoglycerate mutase-like"/>
    <property type="match status" value="1"/>
</dbReference>
<dbReference type="SUPFAM" id="SSF53254">
    <property type="entry name" value="Phosphoglycerate mutase-like"/>
    <property type="match status" value="1"/>
</dbReference>
<keyword evidence="2" id="KW-1185">Reference proteome</keyword>